<accession>A0A4R6IJJ5</accession>
<name>A0A4R6IJJ5_9MOLU</name>
<dbReference type="Proteomes" id="UP000295518">
    <property type="component" value="Unassembled WGS sequence"/>
</dbReference>
<proteinExistence type="predicted"/>
<gene>
    <name evidence="1" type="ORF">EI74_0051</name>
</gene>
<evidence type="ECO:0000313" key="1">
    <source>
        <dbReference type="EMBL" id="TDO22106.1"/>
    </source>
</evidence>
<dbReference type="RefSeq" id="WP_094255034.1">
    <property type="nucleotide sequence ID" value="NZ_NNCE01000012.1"/>
</dbReference>
<dbReference type="EMBL" id="SNWN01000003">
    <property type="protein sequence ID" value="TDO22106.1"/>
    <property type="molecule type" value="Genomic_DNA"/>
</dbReference>
<comment type="caution">
    <text evidence="1">The sequence shown here is derived from an EMBL/GenBank/DDBJ whole genome shotgun (WGS) entry which is preliminary data.</text>
</comment>
<sequence>MKISEKNWYDLNDQNFKKYFYGFIDTISNLELMNHLTENQFSDFLKNKLIIQDSIPNFINDNTFIHRESLQNYHNVITSFEQFKSFITSSEDLTDIQKNEFGTQKSIDYFKKLKKDKLDTLVEFNGINELFFKENFILLSAMNKHEHIVDIKFNQSKRELNVKTFGFEKQDVNSIDWENIVNKKEKWSIEYSKTKEIVPEPTNWWHEQIPVLTVLNKNSLEIRLGPFYIEGVFNFENISIFRKYFS</sequence>
<dbReference type="AlphaFoldDB" id="A0A4R6IJJ5"/>
<protein>
    <submittedName>
        <fullName evidence="1">Uncharacterized protein</fullName>
    </submittedName>
</protein>
<evidence type="ECO:0000313" key="2">
    <source>
        <dbReference type="Proteomes" id="UP000295518"/>
    </source>
</evidence>
<organism evidence="1 2">
    <name type="scientific">Mycoplasma testudineum</name>
    <dbReference type="NCBI Taxonomy" id="244584"/>
    <lineage>
        <taxon>Bacteria</taxon>
        <taxon>Bacillati</taxon>
        <taxon>Mycoplasmatota</taxon>
        <taxon>Mollicutes</taxon>
        <taxon>Mycoplasmataceae</taxon>
        <taxon>Mycoplasma</taxon>
    </lineage>
</organism>
<reference evidence="1 2" key="1">
    <citation type="submission" date="2019-03" db="EMBL/GenBank/DDBJ databases">
        <title>Genomic Encyclopedia of Archaeal and Bacterial Type Strains, Phase II (KMG-II): from individual species to whole genera.</title>
        <authorList>
            <person name="Goeker M."/>
        </authorList>
    </citation>
    <scope>NUCLEOTIDE SEQUENCE [LARGE SCALE GENOMIC DNA]</scope>
    <source>
        <strain evidence="1 2">ATCC 700618</strain>
    </source>
</reference>
<keyword evidence="2" id="KW-1185">Reference proteome</keyword>